<sequence length="178" mass="20971">MDQGLLFGWGDLWRKLSSGTRNEKRKRRARVGKQKRRRWEERPPRGCCLLEQSEFSSCDWLDGNESHNLSKVASGRKILLRIILSAWLTQFQKLWPFTHEGGKTSTSQENVDRYQKRFTRSPKSTGLLKEHCVQDLVHFLDELKRKFITDQNVTHNAGEHLEKSRFSLRCVYEPRRAA</sequence>
<organism evidence="1 2">
    <name type="scientific">Araneus ventricosus</name>
    <name type="common">Orbweaver spider</name>
    <name type="synonym">Epeira ventricosa</name>
    <dbReference type="NCBI Taxonomy" id="182803"/>
    <lineage>
        <taxon>Eukaryota</taxon>
        <taxon>Metazoa</taxon>
        <taxon>Ecdysozoa</taxon>
        <taxon>Arthropoda</taxon>
        <taxon>Chelicerata</taxon>
        <taxon>Arachnida</taxon>
        <taxon>Araneae</taxon>
        <taxon>Araneomorphae</taxon>
        <taxon>Entelegynae</taxon>
        <taxon>Araneoidea</taxon>
        <taxon>Araneidae</taxon>
        <taxon>Araneus</taxon>
    </lineage>
</organism>
<gene>
    <name evidence="1" type="ORF">AVEN_209477_1</name>
</gene>
<evidence type="ECO:0008006" key="3">
    <source>
        <dbReference type="Google" id="ProtNLM"/>
    </source>
</evidence>
<accession>A0A4Y2HC24</accession>
<reference evidence="1 2" key="1">
    <citation type="journal article" date="2019" name="Sci. Rep.">
        <title>Orb-weaving spider Araneus ventricosus genome elucidates the spidroin gene catalogue.</title>
        <authorList>
            <person name="Kono N."/>
            <person name="Nakamura H."/>
            <person name="Ohtoshi R."/>
            <person name="Moran D.A.P."/>
            <person name="Shinohara A."/>
            <person name="Yoshida Y."/>
            <person name="Fujiwara M."/>
            <person name="Mori M."/>
            <person name="Tomita M."/>
            <person name="Arakawa K."/>
        </authorList>
    </citation>
    <scope>NUCLEOTIDE SEQUENCE [LARGE SCALE GENOMIC DNA]</scope>
</reference>
<evidence type="ECO:0000313" key="1">
    <source>
        <dbReference type="EMBL" id="GBM62837.1"/>
    </source>
</evidence>
<dbReference type="AlphaFoldDB" id="A0A4Y2HC24"/>
<keyword evidence="2" id="KW-1185">Reference proteome</keyword>
<evidence type="ECO:0000313" key="2">
    <source>
        <dbReference type="Proteomes" id="UP000499080"/>
    </source>
</evidence>
<dbReference type="Proteomes" id="UP000499080">
    <property type="component" value="Unassembled WGS sequence"/>
</dbReference>
<protein>
    <recommendedName>
        <fullName evidence="3">DUF4817 domain-containing protein</fullName>
    </recommendedName>
</protein>
<comment type="caution">
    <text evidence="1">The sequence shown here is derived from an EMBL/GenBank/DDBJ whole genome shotgun (WGS) entry which is preliminary data.</text>
</comment>
<name>A0A4Y2HC24_ARAVE</name>
<proteinExistence type="predicted"/>
<dbReference type="EMBL" id="BGPR01001837">
    <property type="protein sequence ID" value="GBM62837.1"/>
    <property type="molecule type" value="Genomic_DNA"/>
</dbReference>